<evidence type="ECO:0000256" key="1">
    <source>
        <dbReference type="SAM" id="MobiDB-lite"/>
    </source>
</evidence>
<evidence type="ECO:0000313" key="2">
    <source>
        <dbReference type="EMBL" id="CAH2311064.1"/>
    </source>
</evidence>
<sequence>MEKCLQSGKAKAYKTLKVSLKKPRGPTRKASTAPPSPAMSETLFTPDPSNHNTSSLADNITYYLSLWPKLEVKFDIIQHTIEDMA</sequence>
<name>A0AAD1SSL1_PELCU</name>
<organism evidence="2 3">
    <name type="scientific">Pelobates cultripes</name>
    <name type="common">Western spadefoot toad</name>
    <dbReference type="NCBI Taxonomy" id="61616"/>
    <lineage>
        <taxon>Eukaryota</taxon>
        <taxon>Metazoa</taxon>
        <taxon>Chordata</taxon>
        <taxon>Craniata</taxon>
        <taxon>Vertebrata</taxon>
        <taxon>Euteleostomi</taxon>
        <taxon>Amphibia</taxon>
        <taxon>Batrachia</taxon>
        <taxon>Anura</taxon>
        <taxon>Pelobatoidea</taxon>
        <taxon>Pelobatidae</taxon>
        <taxon>Pelobates</taxon>
    </lineage>
</organism>
<dbReference type="AlphaFoldDB" id="A0AAD1SSL1"/>
<protein>
    <submittedName>
        <fullName evidence="2">Uncharacterized protein</fullName>
    </submittedName>
</protein>
<feature type="region of interest" description="Disordered" evidence="1">
    <location>
        <begin position="20"/>
        <end position="50"/>
    </location>
</feature>
<reference evidence="2" key="1">
    <citation type="submission" date="2022-03" db="EMBL/GenBank/DDBJ databases">
        <authorList>
            <person name="Alioto T."/>
            <person name="Alioto T."/>
            <person name="Gomez Garrido J."/>
        </authorList>
    </citation>
    <scope>NUCLEOTIDE SEQUENCE</scope>
</reference>
<accession>A0AAD1SSL1</accession>
<keyword evidence="3" id="KW-1185">Reference proteome</keyword>
<gene>
    <name evidence="2" type="ORF">PECUL_23A033873</name>
</gene>
<dbReference type="EMBL" id="OW240919">
    <property type="protein sequence ID" value="CAH2311064.1"/>
    <property type="molecule type" value="Genomic_DNA"/>
</dbReference>
<dbReference type="Proteomes" id="UP001295444">
    <property type="component" value="Chromosome 08"/>
</dbReference>
<proteinExistence type="predicted"/>
<evidence type="ECO:0000313" key="3">
    <source>
        <dbReference type="Proteomes" id="UP001295444"/>
    </source>
</evidence>